<sequence length="182" mass="21369">METQLDAIAKQNFEATLFQMLSLHSANVNELRGFDGNRLPISGRAVLAHYVTELSRTYANPAIKGYDPTDLNLWASVYRDFWNSHRDALGHYFRLLYNMIRFLETKTPRVGEATNKTARIEYMRIIRAQLSDAELVLIFYNCFSEHGERLLQYARNYNLFDNLDENLLFNGSHREKLRELKR</sequence>
<dbReference type="Pfam" id="PF16872">
    <property type="entry name" value="putAbiC"/>
    <property type="match status" value="1"/>
</dbReference>
<dbReference type="AlphaFoldDB" id="A0A512JJW2"/>
<dbReference type="OrthoDB" id="6678638at2"/>
<comment type="caution">
    <text evidence="1">The sequence shown here is derived from an EMBL/GenBank/DDBJ whole genome shotgun (WGS) entry which is preliminary data.</text>
</comment>
<protein>
    <submittedName>
        <fullName evidence="1">Uncharacterized protein</fullName>
    </submittedName>
</protein>
<evidence type="ECO:0000313" key="1">
    <source>
        <dbReference type="EMBL" id="GEP10256.1"/>
    </source>
</evidence>
<accession>A0A512JJW2</accession>
<dbReference type="InterPro" id="IPR031709">
    <property type="entry name" value="PutAbiC"/>
</dbReference>
<dbReference type="Proteomes" id="UP000321750">
    <property type="component" value="Unassembled WGS sequence"/>
</dbReference>
<reference evidence="1 2" key="1">
    <citation type="submission" date="2019-07" db="EMBL/GenBank/DDBJ databases">
        <title>Whole genome shotgun sequence of Methylobacterium gnaphalii NBRC 107716.</title>
        <authorList>
            <person name="Hosoyama A."/>
            <person name="Uohara A."/>
            <person name="Ohji S."/>
            <person name="Ichikawa N."/>
        </authorList>
    </citation>
    <scope>NUCLEOTIDE SEQUENCE [LARGE SCALE GENOMIC DNA]</scope>
    <source>
        <strain evidence="1 2">NBRC 107716</strain>
    </source>
</reference>
<evidence type="ECO:0000313" key="2">
    <source>
        <dbReference type="Proteomes" id="UP000321750"/>
    </source>
</evidence>
<organism evidence="1 2">
    <name type="scientific">Methylobacterium gnaphalii</name>
    <dbReference type="NCBI Taxonomy" id="1010610"/>
    <lineage>
        <taxon>Bacteria</taxon>
        <taxon>Pseudomonadati</taxon>
        <taxon>Pseudomonadota</taxon>
        <taxon>Alphaproteobacteria</taxon>
        <taxon>Hyphomicrobiales</taxon>
        <taxon>Methylobacteriaceae</taxon>
        <taxon>Methylobacterium</taxon>
    </lineage>
</organism>
<dbReference type="EMBL" id="BJZV01000009">
    <property type="protein sequence ID" value="GEP10256.1"/>
    <property type="molecule type" value="Genomic_DNA"/>
</dbReference>
<dbReference type="RefSeq" id="WP_147046531.1">
    <property type="nucleotide sequence ID" value="NZ_BJZV01000009.1"/>
</dbReference>
<keyword evidence="2" id="KW-1185">Reference proteome</keyword>
<gene>
    <name evidence="1" type="ORF">MGN01_21010</name>
</gene>
<proteinExistence type="predicted"/>
<name>A0A512JJW2_9HYPH</name>